<gene>
    <name evidence="2" type="ORF">THAOC_26603</name>
</gene>
<feature type="compositionally biased region" description="Basic and acidic residues" evidence="1">
    <location>
        <begin position="48"/>
        <end position="57"/>
    </location>
</feature>
<name>K0RL07_THAOC</name>
<evidence type="ECO:0000313" key="3">
    <source>
        <dbReference type="Proteomes" id="UP000266841"/>
    </source>
</evidence>
<evidence type="ECO:0000256" key="1">
    <source>
        <dbReference type="SAM" id="MobiDB-lite"/>
    </source>
</evidence>
<accession>K0RL07</accession>
<evidence type="ECO:0000313" key="2">
    <source>
        <dbReference type="EMBL" id="EJK53875.1"/>
    </source>
</evidence>
<proteinExistence type="predicted"/>
<dbReference type="EMBL" id="AGNL01036845">
    <property type="protein sequence ID" value="EJK53875.1"/>
    <property type="molecule type" value="Genomic_DNA"/>
</dbReference>
<protein>
    <submittedName>
        <fullName evidence="2">Uncharacterized protein</fullName>
    </submittedName>
</protein>
<keyword evidence="3" id="KW-1185">Reference proteome</keyword>
<feature type="non-terminal residue" evidence="2">
    <location>
        <position position="135"/>
    </location>
</feature>
<comment type="caution">
    <text evidence="2">The sequence shown here is derived from an EMBL/GenBank/DDBJ whole genome shotgun (WGS) entry which is preliminary data.</text>
</comment>
<dbReference type="AlphaFoldDB" id="K0RL07"/>
<feature type="region of interest" description="Disordered" evidence="1">
    <location>
        <begin position="48"/>
        <end position="75"/>
    </location>
</feature>
<sequence>MPALPTRRGTLCPAARARHGHQALSADTDGAKRFTRLSFVFAGIRRHEGVRSGERAAESPPSTSTSTPPPDERTNLRTVAAFQVRPGGQADVITSTSASEPIASHKFLLPFFFPTWPSCRAPGTGPPARQAQGPR</sequence>
<reference evidence="2 3" key="1">
    <citation type="journal article" date="2012" name="Genome Biol.">
        <title>Genome and low-iron response of an oceanic diatom adapted to chronic iron limitation.</title>
        <authorList>
            <person name="Lommer M."/>
            <person name="Specht M."/>
            <person name="Roy A.S."/>
            <person name="Kraemer L."/>
            <person name="Andreson R."/>
            <person name="Gutowska M.A."/>
            <person name="Wolf J."/>
            <person name="Bergner S.V."/>
            <person name="Schilhabel M.B."/>
            <person name="Klostermeier U.C."/>
            <person name="Beiko R.G."/>
            <person name="Rosenstiel P."/>
            <person name="Hippler M."/>
            <person name="Laroche J."/>
        </authorList>
    </citation>
    <scope>NUCLEOTIDE SEQUENCE [LARGE SCALE GENOMIC DNA]</scope>
    <source>
        <strain evidence="2 3">CCMP1005</strain>
    </source>
</reference>
<dbReference type="Proteomes" id="UP000266841">
    <property type="component" value="Unassembled WGS sequence"/>
</dbReference>
<organism evidence="2 3">
    <name type="scientific">Thalassiosira oceanica</name>
    <name type="common">Marine diatom</name>
    <dbReference type="NCBI Taxonomy" id="159749"/>
    <lineage>
        <taxon>Eukaryota</taxon>
        <taxon>Sar</taxon>
        <taxon>Stramenopiles</taxon>
        <taxon>Ochrophyta</taxon>
        <taxon>Bacillariophyta</taxon>
        <taxon>Coscinodiscophyceae</taxon>
        <taxon>Thalassiosirophycidae</taxon>
        <taxon>Thalassiosirales</taxon>
        <taxon>Thalassiosiraceae</taxon>
        <taxon>Thalassiosira</taxon>
    </lineage>
</organism>